<protein>
    <recommendedName>
        <fullName evidence="4">Lipoprotein</fullName>
    </recommendedName>
</protein>
<feature type="chain" id="PRO_5013092048" description="Lipoprotein" evidence="1">
    <location>
        <begin position="25"/>
        <end position="137"/>
    </location>
</feature>
<sequence>MRLLTVLLVTCLGLLAGCASSPSATDALDESQYAWSGAIRWGDFEGAESLVDPDVRTEQVVTDLEMKRYEQIQVSYYRTGGSSRNVDAGTAVRDVEIGVINRHTMAERVVKYREQWRWDEEAGIWWNTSGLPDLWAE</sequence>
<gene>
    <name evidence="2" type="ORF">SAMN02745674_01512</name>
</gene>
<evidence type="ECO:0000256" key="1">
    <source>
        <dbReference type="SAM" id="SignalP"/>
    </source>
</evidence>
<organism evidence="2 3">
    <name type="scientific">Lysobacter spongiicola DSM 21749</name>
    <dbReference type="NCBI Taxonomy" id="1122188"/>
    <lineage>
        <taxon>Bacteria</taxon>
        <taxon>Pseudomonadati</taxon>
        <taxon>Pseudomonadota</taxon>
        <taxon>Gammaproteobacteria</taxon>
        <taxon>Lysobacterales</taxon>
        <taxon>Lysobacteraceae</taxon>
        <taxon>Novilysobacter</taxon>
    </lineage>
</organism>
<evidence type="ECO:0000313" key="2">
    <source>
        <dbReference type="EMBL" id="SJZ99258.1"/>
    </source>
</evidence>
<dbReference type="STRING" id="1122188.SAMN02745674_01512"/>
<accession>A0A1T4Q7S1</accession>
<keyword evidence="3" id="KW-1185">Reference proteome</keyword>
<dbReference type="OrthoDB" id="6196416at2"/>
<feature type="signal peptide" evidence="1">
    <location>
        <begin position="1"/>
        <end position="24"/>
    </location>
</feature>
<dbReference type="EMBL" id="FUXP01000004">
    <property type="protein sequence ID" value="SJZ99258.1"/>
    <property type="molecule type" value="Genomic_DNA"/>
</dbReference>
<name>A0A1T4Q7S1_9GAMM</name>
<dbReference type="Proteomes" id="UP000190061">
    <property type="component" value="Unassembled WGS sequence"/>
</dbReference>
<dbReference type="AlphaFoldDB" id="A0A1T4Q7S1"/>
<keyword evidence="1" id="KW-0732">Signal</keyword>
<dbReference type="RefSeq" id="WP_078758107.1">
    <property type="nucleotide sequence ID" value="NZ_FUXP01000004.1"/>
</dbReference>
<proteinExistence type="predicted"/>
<evidence type="ECO:0008006" key="4">
    <source>
        <dbReference type="Google" id="ProtNLM"/>
    </source>
</evidence>
<dbReference type="PROSITE" id="PS51257">
    <property type="entry name" value="PROKAR_LIPOPROTEIN"/>
    <property type="match status" value="1"/>
</dbReference>
<evidence type="ECO:0000313" key="3">
    <source>
        <dbReference type="Proteomes" id="UP000190061"/>
    </source>
</evidence>
<reference evidence="2 3" key="1">
    <citation type="submission" date="2017-02" db="EMBL/GenBank/DDBJ databases">
        <authorList>
            <person name="Peterson S.W."/>
        </authorList>
    </citation>
    <scope>NUCLEOTIDE SEQUENCE [LARGE SCALE GENOMIC DNA]</scope>
    <source>
        <strain evidence="2 3">DSM 21749</strain>
    </source>
</reference>